<dbReference type="SUPFAM" id="SSF49842">
    <property type="entry name" value="TNF-like"/>
    <property type="match status" value="1"/>
</dbReference>
<sequence>MTDLVEDIVDKRIKIAQESLETAYNYTISTFQQKTQVALMSYFPGGDQQISGILKFSDVKFSVGINKLSAYKSTGKFECEMSGIYLVSASIVGKTKHANMNINLNGNIISYTRISEGYWQTGTAVLAVQLLNNDKLWVEVQNMMLSGDKFAVFSILKVL</sequence>
<dbReference type="EMBL" id="CACVKT020004174">
    <property type="protein sequence ID" value="CAC5388501.1"/>
    <property type="molecule type" value="Genomic_DNA"/>
</dbReference>
<dbReference type="OrthoDB" id="6136069at2759"/>
<proteinExistence type="predicted"/>
<feature type="domain" description="C1q" evidence="1">
    <location>
        <begin position="60"/>
        <end position="147"/>
    </location>
</feature>
<evidence type="ECO:0000313" key="3">
    <source>
        <dbReference type="Proteomes" id="UP000507470"/>
    </source>
</evidence>
<protein>
    <recommendedName>
        <fullName evidence="1">C1q domain-containing protein</fullName>
    </recommendedName>
</protein>
<name>A0A6J8BZ42_MYTCO</name>
<evidence type="ECO:0000313" key="2">
    <source>
        <dbReference type="EMBL" id="CAC5388501.1"/>
    </source>
</evidence>
<organism evidence="2 3">
    <name type="scientific">Mytilus coruscus</name>
    <name type="common">Sea mussel</name>
    <dbReference type="NCBI Taxonomy" id="42192"/>
    <lineage>
        <taxon>Eukaryota</taxon>
        <taxon>Metazoa</taxon>
        <taxon>Spiralia</taxon>
        <taxon>Lophotrochozoa</taxon>
        <taxon>Mollusca</taxon>
        <taxon>Bivalvia</taxon>
        <taxon>Autobranchia</taxon>
        <taxon>Pteriomorphia</taxon>
        <taxon>Mytilida</taxon>
        <taxon>Mytiloidea</taxon>
        <taxon>Mytilidae</taxon>
        <taxon>Mytilinae</taxon>
        <taxon>Mytilus</taxon>
    </lineage>
</organism>
<dbReference type="Pfam" id="PF00386">
    <property type="entry name" value="C1q"/>
    <property type="match status" value="1"/>
</dbReference>
<keyword evidence="3" id="KW-1185">Reference proteome</keyword>
<accession>A0A6J8BZ42</accession>
<dbReference type="Proteomes" id="UP000507470">
    <property type="component" value="Unassembled WGS sequence"/>
</dbReference>
<dbReference type="InterPro" id="IPR008983">
    <property type="entry name" value="Tumour_necrosis_fac-like_dom"/>
</dbReference>
<reference evidence="2 3" key="1">
    <citation type="submission" date="2020-06" db="EMBL/GenBank/DDBJ databases">
        <authorList>
            <person name="Li R."/>
            <person name="Bekaert M."/>
        </authorList>
    </citation>
    <scope>NUCLEOTIDE SEQUENCE [LARGE SCALE GENOMIC DNA]</scope>
    <source>
        <strain evidence="3">wild</strain>
    </source>
</reference>
<gene>
    <name evidence="2" type="ORF">MCOR_23757</name>
</gene>
<dbReference type="InterPro" id="IPR001073">
    <property type="entry name" value="C1q_dom"/>
</dbReference>
<dbReference type="Gene3D" id="2.60.120.40">
    <property type="match status" value="1"/>
</dbReference>
<dbReference type="AlphaFoldDB" id="A0A6J8BZ42"/>
<evidence type="ECO:0000259" key="1">
    <source>
        <dbReference type="Pfam" id="PF00386"/>
    </source>
</evidence>